<accession>A0A5N6YVS3</accession>
<dbReference type="InterPro" id="IPR020846">
    <property type="entry name" value="MFS_dom"/>
</dbReference>
<dbReference type="AlphaFoldDB" id="A0A5N6YVS3"/>
<dbReference type="SUPFAM" id="SSF103473">
    <property type="entry name" value="MFS general substrate transporter"/>
    <property type="match status" value="1"/>
</dbReference>
<organism evidence="5 6">
    <name type="scientific">Aspergillus coremiiformis</name>
    <dbReference type="NCBI Taxonomy" id="138285"/>
    <lineage>
        <taxon>Eukaryota</taxon>
        <taxon>Fungi</taxon>
        <taxon>Dikarya</taxon>
        <taxon>Ascomycota</taxon>
        <taxon>Pezizomycotina</taxon>
        <taxon>Eurotiomycetes</taxon>
        <taxon>Eurotiomycetidae</taxon>
        <taxon>Eurotiales</taxon>
        <taxon>Aspergillaceae</taxon>
        <taxon>Aspergillus</taxon>
        <taxon>Aspergillus subgen. Circumdati</taxon>
    </lineage>
</organism>
<name>A0A5N6YVS3_9EURO</name>
<feature type="transmembrane region" description="Helical" evidence="3">
    <location>
        <begin position="209"/>
        <end position="228"/>
    </location>
</feature>
<evidence type="ECO:0000313" key="6">
    <source>
        <dbReference type="Proteomes" id="UP000327118"/>
    </source>
</evidence>
<evidence type="ECO:0000256" key="2">
    <source>
        <dbReference type="ARBA" id="ARBA00006727"/>
    </source>
</evidence>
<feature type="transmembrane region" description="Helical" evidence="3">
    <location>
        <begin position="316"/>
        <end position="335"/>
    </location>
</feature>
<feature type="transmembrane region" description="Helical" evidence="3">
    <location>
        <begin position="115"/>
        <end position="138"/>
    </location>
</feature>
<feature type="transmembrane region" description="Helical" evidence="3">
    <location>
        <begin position="290"/>
        <end position="309"/>
    </location>
</feature>
<keyword evidence="6" id="KW-1185">Reference proteome</keyword>
<keyword evidence="3" id="KW-1133">Transmembrane helix</keyword>
<dbReference type="GO" id="GO:0022857">
    <property type="term" value="F:transmembrane transporter activity"/>
    <property type="evidence" value="ECO:0007669"/>
    <property type="project" value="InterPro"/>
</dbReference>
<evidence type="ECO:0000313" key="5">
    <source>
        <dbReference type="EMBL" id="KAE8349572.1"/>
    </source>
</evidence>
<reference evidence="6" key="1">
    <citation type="submission" date="2019-04" db="EMBL/GenBank/DDBJ databases">
        <title>Friends and foes A comparative genomics studyof 23 Aspergillus species from section Flavi.</title>
        <authorList>
            <consortium name="DOE Joint Genome Institute"/>
            <person name="Kjaerbolling I."/>
            <person name="Vesth T."/>
            <person name="Frisvad J.C."/>
            <person name="Nybo J.L."/>
            <person name="Theobald S."/>
            <person name="Kildgaard S."/>
            <person name="Isbrandt T."/>
            <person name="Kuo A."/>
            <person name="Sato A."/>
            <person name="Lyhne E.K."/>
            <person name="Kogle M.E."/>
            <person name="Wiebenga A."/>
            <person name="Kun R.S."/>
            <person name="Lubbers R.J."/>
            <person name="Makela M.R."/>
            <person name="Barry K."/>
            <person name="Chovatia M."/>
            <person name="Clum A."/>
            <person name="Daum C."/>
            <person name="Haridas S."/>
            <person name="He G."/>
            <person name="LaButti K."/>
            <person name="Lipzen A."/>
            <person name="Mondo S."/>
            <person name="Riley R."/>
            <person name="Salamov A."/>
            <person name="Simmons B.A."/>
            <person name="Magnuson J.K."/>
            <person name="Henrissat B."/>
            <person name="Mortensen U.H."/>
            <person name="Larsen T.O."/>
            <person name="Devries R.P."/>
            <person name="Grigoriev I.V."/>
            <person name="Machida M."/>
            <person name="Baker S.E."/>
            <person name="Andersen M.R."/>
        </authorList>
    </citation>
    <scope>NUCLEOTIDE SEQUENCE [LARGE SCALE GENOMIC DNA]</scope>
    <source>
        <strain evidence="6">CBS 553.77</strain>
    </source>
</reference>
<dbReference type="InterPro" id="IPR050327">
    <property type="entry name" value="Proton-linked_MCT"/>
</dbReference>
<proteinExistence type="inferred from homology"/>
<dbReference type="GO" id="GO:0016020">
    <property type="term" value="C:membrane"/>
    <property type="evidence" value="ECO:0007669"/>
    <property type="project" value="UniProtKB-SubCell"/>
</dbReference>
<feature type="transmembrane region" description="Helical" evidence="3">
    <location>
        <begin position="406"/>
        <end position="426"/>
    </location>
</feature>
<dbReference type="Pfam" id="PF07690">
    <property type="entry name" value="MFS_1"/>
    <property type="match status" value="2"/>
</dbReference>
<keyword evidence="3" id="KW-0812">Transmembrane</keyword>
<dbReference type="Proteomes" id="UP000327118">
    <property type="component" value="Unassembled WGS sequence"/>
</dbReference>
<feature type="transmembrane region" description="Helical" evidence="3">
    <location>
        <begin position="144"/>
        <end position="167"/>
    </location>
</feature>
<comment type="similarity">
    <text evidence="2">Belongs to the major facilitator superfamily. Monocarboxylate porter (TC 2.A.1.13) family.</text>
</comment>
<dbReference type="PROSITE" id="PS50850">
    <property type="entry name" value="MFS"/>
    <property type="match status" value="1"/>
</dbReference>
<dbReference type="Gene3D" id="1.20.1250.20">
    <property type="entry name" value="MFS general substrate transporter like domains"/>
    <property type="match status" value="2"/>
</dbReference>
<sequence>MANVELERAAVQQHLAPSSRMSDRDEIILINTTNVDAFEDVPPNGGYGWVCTFSSFMITVHTWGINSSWGVILNHFLSNSTFPNATHLDYALIGGLSISTSLLLGPIVTKTYKTIGTTITSFLGTGLIFGGLFAASYATEIWQLYLTQGVTFGFGLGFLYLTAMSVLPQWFSTRRSFSIGLAATGTGIGGLAYNLFAGRAIETLGFRETYRVLAYCTLVANSVSALLLKDRKQRRHQGVQRTFNYRDLGQVEILLLVLWGTATEFGYITLWYSLPNYASSIGLSPQQGSVAGAILNLGLVIGRPIVGYFSDSFGRITIPMTMTALCGLLCFAFWIPANSYALLILFSLLVGTVCGTFWGSIIPVMAEVVGLTRLPSTFALICLTLVIPTIFAEPIALSLVGHSGYLSTQVYVAFMFIIGALSLWILRSWKFYEIEKKASREQSSDRVSTTFPSYFAWIRPRKLFLHSGRV</sequence>
<evidence type="ECO:0000256" key="3">
    <source>
        <dbReference type="SAM" id="Phobius"/>
    </source>
</evidence>
<dbReference type="InterPro" id="IPR036259">
    <property type="entry name" value="MFS_trans_sf"/>
</dbReference>
<evidence type="ECO:0000259" key="4">
    <source>
        <dbReference type="PROSITE" id="PS50850"/>
    </source>
</evidence>
<dbReference type="InterPro" id="IPR011701">
    <property type="entry name" value="MFS"/>
</dbReference>
<dbReference type="PANTHER" id="PTHR11360">
    <property type="entry name" value="MONOCARBOXYLATE TRANSPORTER"/>
    <property type="match status" value="1"/>
</dbReference>
<dbReference type="EMBL" id="ML739294">
    <property type="protein sequence ID" value="KAE8349572.1"/>
    <property type="molecule type" value="Genomic_DNA"/>
</dbReference>
<feature type="transmembrane region" description="Helical" evidence="3">
    <location>
        <begin position="179"/>
        <end position="197"/>
    </location>
</feature>
<keyword evidence="3" id="KW-0472">Membrane</keyword>
<feature type="transmembrane region" description="Helical" evidence="3">
    <location>
        <begin position="378"/>
        <end position="400"/>
    </location>
</feature>
<gene>
    <name evidence="5" type="ORF">BDV28DRAFT_140988</name>
</gene>
<dbReference type="OrthoDB" id="6499973at2759"/>
<feature type="transmembrane region" description="Helical" evidence="3">
    <location>
        <begin position="341"/>
        <end position="366"/>
    </location>
</feature>
<comment type="subcellular location">
    <subcellularLocation>
        <location evidence="1">Membrane</location>
        <topology evidence="1">Multi-pass membrane protein</topology>
    </subcellularLocation>
</comment>
<evidence type="ECO:0000256" key="1">
    <source>
        <dbReference type="ARBA" id="ARBA00004141"/>
    </source>
</evidence>
<protein>
    <submittedName>
        <fullName evidence="5">MFS general substrate transporter</fullName>
    </submittedName>
</protein>
<feature type="domain" description="Major facilitator superfamily (MFS) profile" evidence="4">
    <location>
        <begin position="252"/>
        <end position="470"/>
    </location>
</feature>
<feature type="transmembrane region" description="Helical" evidence="3">
    <location>
        <begin position="249"/>
        <end position="270"/>
    </location>
</feature>
<dbReference type="PANTHER" id="PTHR11360:SF315">
    <property type="entry name" value="TRANSPORTER MCH2-RELATED"/>
    <property type="match status" value="1"/>
</dbReference>
<feature type="transmembrane region" description="Helical" evidence="3">
    <location>
        <begin position="90"/>
        <end position="108"/>
    </location>
</feature>